<proteinExistence type="predicted"/>
<keyword evidence="2" id="KW-1185">Reference proteome</keyword>
<sequence length="202" mass="22707">MDGMVDATKLWELDAYDGLPHVQLSYPMVCESFYVKEHGYKTEWLILVDMRSKTLRSVHRYDQGSGFFRGKVFHPSSLSNYFNSSQSCSDGQEASVRKSNTDCQLPPLVVANEQLTDITSNLKAPPSTGEEKIFAVLEEIPGLACEDMQKAYSILNHDSYGRQFRSLLGLPMNLRKEWLLMEIKTSEDCSLCSACTANSQLG</sequence>
<dbReference type="EMBL" id="OZ075131">
    <property type="protein sequence ID" value="CAL4982152.1"/>
    <property type="molecule type" value="Genomic_DNA"/>
</dbReference>
<evidence type="ECO:0000313" key="2">
    <source>
        <dbReference type="Proteomes" id="UP001497457"/>
    </source>
</evidence>
<dbReference type="AlphaFoldDB" id="A0ABC9ALV8"/>
<organism evidence="1 2">
    <name type="scientific">Urochloa decumbens</name>
    <dbReference type="NCBI Taxonomy" id="240449"/>
    <lineage>
        <taxon>Eukaryota</taxon>
        <taxon>Viridiplantae</taxon>
        <taxon>Streptophyta</taxon>
        <taxon>Embryophyta</taxon>
        <taxon>Tracheophyta</taxon>
        <taxon>Spermatophyta</taxon>
        <taxon>Magnoliopsida</taxon>
        <taxon>Liliopsida</taxon>
        <taxon>Poales</taxon>
        <taxon>Poaceae</taxon>
        <taxon>PACMAD clade</taxon>
        <taxon>Panicoideae</taxon>
        <taxon>Panicodae</taxon>
        <taxon>Paniceae</taxon>
        <taxon>Melinidinae</taxon>
        <taxon>Urochloa</taxon>
    </lineage>
</organism>
<accession>A0ABC9ALV8</accession>
<reference evidence="1" key="1">
    <citation type="submission" date="2024-10" db="EMBL/GenBank/DDBJ databases">
        <authorList>
            <person name="Ryan C."/>
        </authorList>
    </citation>
    <scope>NUCLEOTIDE SEQUENCE [LARGE SCALE GENOMIC DNA]</scope>
</reference>
<name>A0ABC9ALV8_9POAL</name>
<protein>
    <submittedName>
        <fullName evidence="1">Uncharacterized protein</fullName>
    </submittedName>
</protein>
<gene>
    <name evidence="1" type="ORF">URODEC1_LOCUS56484</name>
</gene>
<dbReference type="Proteomes" id="UP001497457">
    <property type="component" value="Chromosome 21rd"/>
</dbReference>
<evidence type="ECO:0000313" key="1">
    <source>
        <dbReference type="EMBL" id="CAL4982152.1"/>
    </source>
</evidence>